<dbReference type="KEGG" id="sesp:BN6_40960"/>
<dbReference type="InterPro" id="IPR016032">
    <property type="entry name" value="Sig_transdc_resp-reg_C-effctor"/>
</dbReference>
<accession>K0K495</accession>
<evidence type="ECO:0000313" key="5">
    <source>
        <dbReference type="EMBL" id="CCH31383.1"/>
    </source>
</evidence>
<evidence type="ECO:0000256" key="1">
    <source>
        <dbReference type="ARBA" id="ARBA00023015"/>
    </source>
</evidence>
<dbReference type="PRINTS" id="PR00038">
    <property type="entry name" value="HTHLUXR"/>
</dbReference>
<evidence type="ECO:0000313" key="6">
    <source>
        <dbReference type="Proteomes" id="UP000006281"/>
    </source>
</evidence>
<dbReference type="SUPFAM" id="SSF46894">
    <property type="entry name" value="C-terminal effector domain of the bipartite response regulators"/>
    <property type="match status" value="1"/>
</dbReference>
<dbReference type="InterPro" id="IPR000792">
    <property type="entry name" value="Tscrpt_reg_LuxR_C"/>
</dbReference>
<name>K0K495_SACES</name>
<evidence type="ECO:0000259" key="4">
    <source>
        <dbReference type="PROSITE" id="PS50043"/>
    </source>
</evidence>
<keyword evidence="3" id="KW-0804">Transcription</keyword>
<proteinExistence type="predicted"/>
<dbReference type="InterPro" id="IPR036388">
    <property type="entry name" value="WH-like_DNA-bd_sf"/>
</dbReference>
<dbReference type="STRING" id="1179773.BN6_40960"/>
<keyword evidence="1" id="KW-0805">Transcription regulation</keyword>
<dbReference type="PATRIC" id="fig|1179773.3.peg.4101"/>
<dbReference type="OrthoDB" id="3178131at2"/>
<dbReference type="Proteomes" id="UP000006281">
    <property type="component" value="Chromosome"/>
</dbReference>
<keyword evidence="6" id="KW-1185">Reference proteome</keyword>
<reference evidence="5 6" key="1">
    <citation type="journal article" date="2012" name="BMC Genomics">
        <title>Complete genome sequence of Saccharothrix espanaensis DSM 44229T and comparison to the other completely sequenced Pseudonocardiaceae.</title>
        <authorList>
            <person name="Strobel T."/>
            <person name="Al-Dilaimi A."/>
            <person name="Blom J."/>
            <person name="Gessner A."/>
            <person name="Kalinowski J."/>
            <person name="Luzhetska M."/>
            <person name="Puhler A."/>
            <person name="Szczepanowski R."/>
            <person name="Bechthold A."/>
            <person name="Ruckert C."/>
        </authorList>
    </citation>
    <scope>NUCLEOTIDE SEQUENCE [LARGE SCALE GENOMIC DNA]</scope>
    <source>
        <strain evidence="6">ATCC 51144 / DSM 44229 / JCM 9112 / NBRC 15066 / NRRL 15764</strain>
    </source>
</reference>
<dbReference type="GO" id="GO:0003677">
    <property type="term" value="F:DNA binding"/>
    <property type="evidence" value="ECO:0007669"/>
    <property type="project" value="UniProtKB-KW"/>
</dbReference>
<dbReference type="EMBL" id="HE804045">
    <property type="protein sequence ID" value="CCH31383.1"/>
    <property type="molecule type" value="Genomic_DNA"/>
</dbReference>
<organism evidence="5 6">
    <name type="scientific">Saccharothrix espanaensis (strain ATCC 51144 / DSM 44229 / JCM 9112 / NBRC 15066 / NRRL 15764)</name>
    <dbReference type="NCBI Taxonomy" id="1179773"/>
    <lineage>
        <taxon>Bacteria</taxon>
        <taxon>Bacillati</taxon>
        <taxon>Actinomycetota</taxon>
        <taxon>Actinomycetes</taxon>
        <taxon>Pseudonocardiales</taxon>
        <taxon>Pseudonocardiaceae</taxon>
        <taxon>Saccharothrix</taxon>
    </lineage>
</organism>
<dbReference type="SMART" id="SM00421">
    <property type="entry name" value="HTH_LUXR"/>
    <property type="match status" value="1"/>
</dbReference>
<dbReference type="AlphaFoldDB" id="K0K495"/>
<dbReference type="PANTHER" id="PTHR44688">
    <property type="entry name" value="DNA-BINDING TRANSCRIPTIONAL ACTIVATOR DEVR_DOSR"/>
    <property type="match status" value="1"/>
</dbReference>
<dbReference type="Pfam" id="PF00196">
    <property type="entry name" value="GerE"/>
    <property type="match status" value="1"/>
</dbReference>
<sequence length="423" mass="44253">MGDPGVRPPLWGAGGAVPLDEFLPLGRPRNRAAGPVGPARPPHRCAAEQALCLLMAGRDWAAAVRCAEEALADDVCRRAELCVARALSTLVYGGELVTADEHSLALAARPETAGVVALLRARLARLCGDVDRAHDLLGALAGSDAGLGTRVVAACWAVELLAECGEVDRARALAAEHGLDRVPAAGAACRPVLLAARGALAMAADRYDAAAADYLECGRELTARGVLNPAVLPWRGEAALAAFAAGRCGLASSLARQEYAAAVSWGESRTVGRALSAVAIVDARGREVELLGEAGQLLELAQAWPELGRVSYELGVRLAARGDVPAARQRLERARGLALRVGDAGRAARAERALVDLAPARRPALTRQQARIARLAIAGYSNKEIAAKLFLALRTVEFHLSSAYDKLGIAGRRELRTALVDCA</sequence>
<dbReference type="PANTHER" id="PTHR44688:SF16">
    <property type="entry name" value="DNA-BINDING TRANSCRIPTIONAL ACTIVATOR DEVR_DOSR"/>
    <property type="match status" value="1"/>
</dbReference>
<keyword evidence="2" id="KW-0238">DNA-binding</keyword>
<evidence type="ECO:0000256" key="3">
    <source>
        <dbReference type="ARBA" id="ARBA00023163"/>
    </source>
</evidence>
<protein>
    <submittedName>
        <fullName evidence="5">Transcriptional regulator</fullName>
    </submittedName>
</protein>
<dbReference type="Gene3D" id="1.10.10.10">
    <property type="entry name" value="Winged helix-like DNA-binding domain superfamily/Winged helix DNA-binding domain"/>
    <property type="match status" value="1"/>
</dbReference>
<dbReference type="RefSeq" id="WP_015101495.1">
    <property type="nucleotide sequence ID" value="NC_019673.1"/>
</dbReference>
<feature type="domain" description="HTH luxR-type" evidence="4">
    <location>
        <begin position="358"/>
        <end position="423"/>
    </location>
</feature>
<dbReference type="HOGENOM" id="CLU_045251_0_0_11"/>
<dbReference type="eggNOG" id="COG2197">
    <property type="taxonomic scope" value="Bacteria"/>
</dbReference>
<dbReference type="PROSITE" id="PS50043">
    <property type="entry name" value="HTH_LUXR_2"/>
    <property type="match status" value="1"/>
</dbReference>
<dbReference type="GO" id="GO:0006355">
    <property type="term" value="P:regulation of DNA-templated transcription"/>
    <property type="evidence" value="ECO:0007669"/>
    <property type="project" value="InterPro"/>
</dbReference>
<evidence type="ECO:0000256" key="2">
    <source>
        <dbReference type="ARBA" id="ARBA00023125"/>
    </source>
</evidence>
<dbReference type="CDD" id="cd06170">
    <property type="entry name" value="LuxR_C_like"/>
    <property type="match status" value="1"/>
</dbReference>
<gene>
    <name evidence="5" type="ordered locus">BN6_40960</name>
</gene>
<dbReference type="PROSITE" id="PS00622">
    <property type="entry name" value="HTH_LUXR_1"/>
    <property type="match status" value="1"/>
</dbReference>